<keyword evidence="5" id="KW-0131">Cell cycle</keyword>
<keyword evidence="3 6" id="KW-0238">DNA-binding</keyword>
<keyword evidence="2 6" id="KW-0805">Transcription regulation</keyword>
<protein>
    <recommendedName>
        <fullName evidence="8">E2F/DP family winged-helix DNA-binding domain-containing protein</fullName>
    </recommendedName>
</protein>
<evidence type="ECO:0000256" key="4">
    <source>
        <dbReference type="ARBA" id="ARBA00023163"/>
    </source>
</evidence>
<dbReference type="InterPro" id="IPR003316">
    <property type="entry name" value="E2F_WHTH_DNA-bd_dom"/>
</dbReference>
<keyword evidence="7" id="KW-0175">Coiled coil</keyword>
<evidence type="ECO:0000259" key="8">
    <source>
        <dbReference type="SMART" id="SM01372"/>
    </source>
</evidence>
<dbReference type="Gene3D" id="1.10.10.10">
    <property type="entry name" value="Winged helix-like DNA-binding domain superfamily/Winged helix DNA-binding domain"/>
    <property type="match status" value="1"/>
</dbReference>
<evidence type="ECO:0000256" key="3">
    <source>
        <dbReference type="ARBA" id="ARBA00023125"/>
    </source>
</evidence>
<dbReference type="GO" id="GO:0046983">
    <property type="term" value="F:protein dimerization activity"/>
    <property type="evidence" value="ECO:0007669"/>
    <property type="project" value="InterPro"/>
</dbReference>
<dbReference type="SUPFAM" id="SSF144074">
    <property type="entry name" value="E2F-DP heterodimerization region"/>
    <property type="match status" value="1"/>
</dbReference>
<dbReference type="FunFam" id="1.10.10.10:FF:000008">
    <property type="entry name" value="E2F transcription factor 1"/>
    <property type="match status" value="1"/>
</dbReference>
<sequence length="507" mass="56144">MSGGVRSSPGHSQPPPSNPVVPPIRRHLAFASTKPPFHPSDYRRFIPSYVTNNDSSSLCGIVDREEDAVVLRSPVSSPRNWSGLYVCSLSSDYESFIIYVCYPIYNLHFSFVTGVEYLQSRKRKSMMDVVTTTTTTTTTSNSNGFTSSGSTSIHNSPCLTPVSAKGGRVNTKSRAKGTQSVPQTPISNAGKKNTCLLTKRFVNLIKQAEDGMLDLNKAAEALEVQKRRIYDITNVLEGIDLIEKPFKNRILWKGVDASRPGDVDADVSVLKAEIENLNLQEQALDNQIRETEERLRDLSENEKNQKWLFVTEEDIKSLPGFQNQTLIAVKAPHGTTLEVPDPDEAGELPQRRYRIILRSTMGPIDVYLVRYLYIEFEDTNGDVAPPACLHIASCSGSTENNEIEALTIDNTETASELQMSQDHAHAQPGDTSDLNYLQEQVGGMLKITPSDIENDDTDYWLLSNAEISMTDIWNTDSGIDWDYGIADVTPPPVMSEIASADIDSKPT</sequence>
<evidence type="ECO:0000256" key="5">
    <source>
        <dbReference type="ARBA" id="ARBA00023306"/>
    </source>
</evidence>
<dbReference type="EMBL" id="LR031872">
    <property type="protein sequence ID" value="VDC89214.1"/>
    <property type="molecule type" value="Genomic_DNA"/>
</dbReference>
<accession>A0A3P6APE4</accession>
<dbReference type="InterPro" id="IPR037241">
    <property type="entry name" value="E2F-DP_heterodim"/>
</dbReference>
<evidence type="ECO:0000256" key="6">
    <source>
        <dbReference type="RuleBase" id="RU003796"/>
    </source>
</evidence>
<comment type="subcellular location">
    <subcellularLocation>
        <location evidence="6">Nucleus</location>
    </subcellularLocation>
</comment>
<dbReference type="GO" id="GO:0000978">
    <property type="term" value="F:RNA polymerase II cis-regulatory region sequence-specific DNA binding"/>
    <property type="evidence" value="ECO:0007669"/>
    <property type="project" value="InterPro"/>
</dbReference>
<comment type="similarity">
    <text evidence="1 6">Belongs to the E2F/DP family.</text>
</comment>
<dbReference type="Pfam" id="PF16421">
    <property type="entry name" value="E2F_CC-MB"/>
    <property type="match status" value="1"/>
</dbReference>
<evidence type="ECO:0000313" key="9">
    <source>
        <dbReference type="EMBL" id="VDC89214.1"/>
    </source>
</evidence>
<dbReference type="SUPFAM" id="SSF46785">
    <property type="entry name" value="Winged helix' DNA-binding domain"/>
    <property type="match status" value="1"/>
</dbReference>
<dbReference type="Gene3D" id="6.10.250.540">
    <property type="match status" value="1"/>
</dbReference>
<keyword evidence="4 6" id="KW-0804">Transcription</keyword>
<feature type="domain" description="E2F/DP family winged-helix DNA-binding" evidence="8">
    <location>
        <begin position="189"/>
        <end position="254"/>
    </location>
</feature>
<feature type="coiled-coil region" evidence="7">
    <location>
        <begin position="267"/>
        <end position="308"/>
    </location>
</feature>
<evidence type="ECO:0000256" key="7">
    <source>
        <dbReference type="SAM" id="Coils"/>
    </source>
</evidence>
<dbReference type="Pfam" id="PF02319">
    <property type="entry name" value="WHD_E2F_TDP"/>
    <property type="match status" value="1"/>
</dbReference>
<dbReference type="InterPro" id="IPR015633">
    <property type="entry name" value="E2F"/>
</dbReference>
<dbReference type="InterPro" id="IPR036390">
    <property type="entry name" value="WH_DNA-bd_sf"/>
</dbReference>
<dbReference type="PANTHER" id="PTHR12081:SF105">
    <property type="entry name" value="TRANSCRIPTION FACTOR E2FA"/>
    <property type="match status" value="1"/>
</dbReference>
<evidence type="ECO:0000256" key="1">
    <source>
        <dbReference type="ARBA" id="ARBA00010940"/>
    </source>
</evidence>
<dbReference type="SMART" id="SM01372">
    <property type="entry name" value="E2F_TDP"/>
    <property type="match status" value="1"/>
</dbReference>
<dbReference type="InterPro" id="IPR032198">
    <property type="entry name" value="E2F_CC-MB"/>
</dbReference>
<name>A0A3P6APE4_BRAOL</name>
<dbReference type="InterPro" id="IPR036388">
    <property type="entry name" value="WH-like_DNA-bd_sf"/>
</dbReference>
<keyword evidence="6" id="KW-0539">Nucleus</keyword>
<evidence type="ECO:0000256" key="2">
    <source>
        <dbReference type="ARBA" id="ARBA00023015"/>
    </source>
</evidence>
<gene>
    <name evidence="9" type="ORF">BOLC3T14731H</name>
</gene>
<dbReference type="CDD" id="cd14660">
    <property type="entry name" value="E2F_DD"/>
    <property type="match status" value="1"/>
</dbReference>
<reference evidence="9" key="1">
    <citation type="submission" date="2018-11" db="EMBL/GenBank/DDBJ databases">
        <authorList>
            <consortium name="Genoscope - CEA"/>
            <person name="William W."/>
        </authorList>
    </citation>
    <scope>NUCLEOTIDE SEQUENCE</scope>
</reference>
<dbReference type="AlphaFoldDB" id="A0A3P6APE4"/>
<dbReference type="GO" id="GO:0000981">
    <property type="term" value="F:DNA-binding transcription factor activity, RNA polymerase II-specific"/>
    <property type="evidence" value="ECO:0007669"/>
    <property type="project" value="TreeGrafter"/>
</dbReference>
<organism evidence="9">
    <name type="scientific">Brassica oleracea</name>
    <name type="common">Wild cabbage</name>
    <dbReference type="NCBI Taxonomy" id="3712"/>
    <lineage>
        <taxon>Eukaryota</taxon>
        <taxon>Viridiplantae</taxon>
        <taxon>Streptophyta</taxon>
        <taxon>Embryophyta</taxon>
        <taxon>Tracheophyta</taxon>
        <taxon>Spermatophyta</taxon>
        <taxon>Magnoliopsida</taxon>
        <taxon>eudicotyledons</taxon>
        <taxon>Gunneridae</taxon>
        <taxon>Pentapetalae</taxon>
        <taxon>rosids</taxon>
        <taxon>malvids</taxon>
        <taxon>Brassicales</taxon>
        <taxon>Brassicaceae</taxon>
        <taxon>Brassiceae</taxon>
        <taxon>Brassica</taxon>
    </lineage>
</organism>
<dbReference type="GO" id="GO:0090575">
    <property type="term" value="C:RNA polymerase II transcription regulator complex"/>
    <property type="evidence" value="ECO:0007669"/>
    <property type="project" value="TreeGrafter"/>
</dbReference>
<dbReference type="PANTHER" id="PTHR12081">
    <property type="entry name" value="TRANSCRIPTION FACTOR E2F"/>
    <property type="match status" value="1"/>
</dbReference>
<proteinExistence type="inferred from homology"/>